<feature type="region of interest" description="Disordered" evidence="1">
    <location>
        <begin position="255"/>
        <end position="277"/>
    </location>
</feature>
<proteinExistence type="predicted"/>
<evidence type="ECO:0000313" key="2">
    <source>
        <dbReference type="EMBL" id="KND92668.1"/>
    </source>
</evidence>
<name>A0A0L0NF43_TOLOC</name>
<dbReference type="AlphaFoldDB" id="A0A0L0NF43"/>
<dbReference type="EMBL" id="LFRF01000005">
    <property type="protein sequence ID" value="KND92668.1"/>
    <property type="molecule type" value="Genomic_DNA"/>
</dbReference>
<keyword evidence="3" id="KW-1185">Reference proteome</keyword>
<feature type="region of interest" description="Disordered" evidence="1">
    <location>
        <begin position="89"/>
        <end position="110"/>
    </location>
</feature>
<protein>
    <submittedName>
        <fullName evidence="2">Uncharacterized protein</fullName>
    </submittedName>
</protein>
<dbReference type="OrthoDB" id="409136at2759"/>
<comment type="caution">
    <text evidence="2">The sequence shown here is derived from an EMBL/GenBank/DDBJ whole genome shotgun (WGS) entry which is preliminary data.</text>
</comment>
<accession>A0A0L0NF43</accession>
<organism evidence="2 3">
    <name type="scientific">Tolypocladium ophioglossoides (strain CBS 100239)</name>
    <name type="common">Snaketongue truffleclub</name>
    <name type="synonym">Elaphocordyceps ophioglossoides</name>
    <dbReference type="NCBI Taxonomy" id="1163406"/>
    <lineage>
        <taxon>Eukaryota</taxon>
        <taxon>Fungi</taxon>
        <taxon>Dikarya</taxon>
        <taxon>Ascomycota</taxon>
        <taxon>Pezizomycotina</taxon>
        <taxon>Sordariomycetes</taxon>
        <taxon>Hypocreomycetidae</taxon>
        <taxon>Hypocreales</taxon>
        <taxon>Ophiocordycipitaceae</taxon>
        <taxon>Tolypocladium</taxon>
    </lineage>
</organism>
<sequence>MVPSNFDASELYDFLEQVEGRRSCDFYQLTAEGGPFVPASGPYYASQIMLSEPRAPSLRTERDVMSLASSATPRSAMFDAGFNSYSEYSRSTAPPSRGHGPPRQQRPSVPNAPVSWLPCEFRELSLCSTGFALDDVEPWIEHIIAEHLNWDFPRHCICWFCDHEFQAASELQEDKEKAYRRRMHHIAQHFQNGKTTFDIRPDFHFLNHAYDHYLIQEDVFQREKGKSELLPPRDMIFANHPHPWVGSLQAEEYGQRLTAGARRRDGPRPLRARRAAE</sequence>
<reference evidence="2 3" key="1">
    <citation type="journal article" date="2015" name="BMC Genomics">
        <title>The genome of the truffle-parasite Tolypocladium ophioglossoides and the evolution of antifungal peptaibiotics.</title>
        <authorList>
            <person name="Quandt C.A."/>
            <person name="Bushley K.E."/>
            <person name="Spatafora J.W."/>
        </authorList>
    </citation>
    <scope>NUCLEOTIDE SEQUENCE [LARGE SCALE GENOMIC DNA]</scope>
    <source>
        <strain evidence="2 3">CBS 100239</strain>
    </source>
</reference>
<evidence type="ECO:0000313" key="3">
    <source>
        <dbReference type="Proteomes" id="UP000036947"/>
    </source>
</evidence>
<dbReference type="STRING" id="1163406.A0A0L0NF43"/>
<evidence type="ECO:0000256" key="1">
    <source>
        <dbReference type="SAM" id="MobiDB-lite"/>
    </source>
</evidence>
<dbReference type="Proteomes" id="UP000036947">
    <property type="component" value="Unassembled WGS sequence"/>
</dbReference>
<feature type="compositionally biased region" description="Basic and acidic residues" evidence="1">
    <location>
        <begin position="262"/>
        <end position="277"/>
    </location>
</feature>
<gene>
    <name evidence="2" type="ORF">TOPH_02702</name>
</gene>